<evidence type="ECO:0000313" key="7">
    <source>
        <dbReference type="Proteomes" id="UP000305675"/>
    </source>
</evidence>
<dbReference type="InterPro" id="IPR000847">
    <property type="entry name" value="LysR_HTH_N"/>
</dbReference>
<comment type="caution">
    <text evidence="6">The sequence shown here is derived from an EMBL/GenBank/DDBJ whole genome shotgun (WGS) entry which is preliminary data.</text>
</comment>
<evidence type="ECO:0000256" key="4">
    <source>
        <dbReference type="ARBA" id="ARBA00023163"/>
    </source>
</evidence>
<dbReference type="InterPro" id="IPR005119">
    <property type="entry name" value="LysR_subst-bd"/>
</dbReference>
<dbReference type="OrthoDB" id="570111at2"/>
<evidence type="ECO:0000313" key="6">
    <source>
        <dbReference type="EMBL" id="TKB56512.1"/>
    </source>
</evidence>
<evidence type="ECO:0000256" key="1">
    <source>
        <dbReference type="ARBA" id="ARBA00009437"/>
    </source>
</evidence>
<dbReference type="FunFam" id="1.10.10.10:FF:000001">
    <property type="entry name" value="LysR family transcriptional regulator"/>
    <property type="match status" value="1"/>
</dbReference>
<dbReference type="InterPro" id="IPR058163">
    <property type="entry name" value="LysR-type_TF_proteobact-type"/>
</dbReference>
<dbReference type="GO" id="GO:0003677">
    <property type="term" value="F:DNA binding"/>
    <property type="evidence" value="ECO:0007669"/>
    <property type="project" value="UniProtKB-KW"/>
</dbReference>
<dbReference type="Gene3D" id="3.40.190.290">
    <property type="match status" value="1"/>
</dbReference>
<dbReference type="Gene3D" id="1.10.10.10">
    <property type="entry name" value="Winged helix-like DNA-binding domain superfamily/Winged helix DNA-binding domain"/>
    <property type="match status" value="1"/>
</dbReference>
<dbReference type="Pfam" id="PF03466">
    <property type="entry name" value="LysR_substrate"/>
    <property type="match status" value="1"/>
</dbReference>
<dbReference type="PROSITE" id="PS50931">
    <property type="entry name" value="HTH_LYSR"/>
    <property type="match status" value="1"/>
</dbReference>
<organism evidence="6 7">
    <name type="scientific">Ferrimonas aestuarii</name>
    <dbReference type="NCBI Taxonomy" id="2569539"/>
    <lineage>
        <taxon>Bacteria</taxon>
        <taxon>Pseudomonadati</taxon>
        <taxon>Pseudomonadota</taxon>
        <taxon>Gammaproteobacteria</taxon>
        <taxon>Alteromonadales</taxon>
        <taxon>Ferrimonadaceae</taxon>
        <taxon>Ferrimonas</taxon>
    </lineage>
</organism>
<name>A0A4U1BQB7_9GAMM</name>
<evidence type="ECO:0000259" key="5">
    <source>
        <dbReference type="PROSITE" id="PS50931"/>
    </source>
</evidence>
<comment type="similarity">
    <text evidence="1">Belongs to the LysR transcriptional regulatory family.</text>
</comment>
<keyword evidence="2" id="KW-0805">Transcription regulation</keyword>
<dbReference type="PANTHER" id="PTHR30537">
    <property type="entry name" value="HTH-TYPE TRANSCRIPTIONAL REGULATOR"/>
    <property type="match status" value="1"/>
</dbReference>
<proteinExistence type="inferred from homology"/>
<reference evidence="6 7" key="1">
    <citation type="submission" date="2019-04" db="EMBL/GenBank/DDBJ databases">
        <authorList>
            <person name="Hwang J.C."/>
        </authorList>
    </citation>
    <scope>NUCLEOTIDE SEQUENCE [LARGE SCALE GENOMIC DNA]</scope>
    <source>
        <strain evidence="6 7">IMCC35002</strain>
    </source>
</reference>
<dbReference type="RefSeq" id="WP_136862316.1">
    <property type="nucleotide sequence ID" value="NZ_SWCJ01000003.1"/>
</dbReference>
<dbReference type="InterPro" id="IPR036390">
    <property type="entry name" value="WH_DNA-bd_sf"/>
</dbReference>
<keyword evidence="7" id="KW-1185">Reference proteome</keyword>
<dbReference type="InterPro" id="IPR036388">
    <property type="entry name" value="WH-like_DNA-bd_sf"/>
</dbReference>
<dbReference type="Proteomes" id="UP000305675">
    <property type="component" value="Unassembled WGS sequence"/>
</dbReference>
<feature type="domain" description="HTH lysR-type" evidence="5">
    <location>
        <begin position="1"/>
        <end position="58"/>
    </location>
</feature>
<dbReference type="Pfam" id="PF00126">
    <property type="entry name" value="HTH_1"/>
    <property type="match status" value="1"/>
</dbReference>
<protein>
    <submittedName>
        <fullName evidence="6">LysR family transcriptional regulator</fullName>
    </submittedName>
</protein>
<evidence type="ECO:0000256" key="3">
    <source>
        <dbReference type="ARBA" id="ARBA00023125"/>
    </source>
</evidence>
<dbReference type="EMBL" id="SWCJ01000003">
    <property type="protein sequence ID" value="TKB56512.1"/>
    <property type="molecule type" value="Genomic_DNA"/>
</dbReference>
<dbReference type="AlphaFoldDB" id="A0A4U1BQB7"/>
<sequence length="295" mass="33428">MDLDTLNVFSVVAKTQSIARAAEVLDMTTSSVSRKVKSLEDEFNTELFHRGGRQFSLTSQGALMLQRAELLLGEADNIRDLLSHDQHVIGPVRLMSPPSLASILAERFLPDFLRRYPDIEFSLKTNFGRRIETLYDYDIAISPNLPVDTSLVAKPLYRGRRYFYASPKLLEARGVPSDPDDLAEYPFLALFTDSSHHQGSFRWDNGRGQSGEFTTQVTFGSDLPDVLATMVSEGMGVACLPEGALRYQNSSDFVRLFDELTFDQNILYAIYPSRHYRPHRVKVFAEEVTRFIRSL</sequence>
<evidence type="ECO:0000256" key="2">
    <source>
        <dbReference type="ARBA" id="ARBA00023015"/>
    </source>
</evidence>
<gene>
    <name evidence="6" type="ORF">FCL42_05105</name>
</gene>
<accession>A0A4U1BQB7</accession>
<keyword evidence="3" id="KW-0238">DNA-binding</keyword>
<dbReference type="GO" id="GO:0003700">
    <property type="term" value="F:DNA-binding transcription factor activity"/>
    <property type="evidence" value="ECO:0007669"/>
    <property type="project" value="InterPro"/>
</dbReference>
<keyword evidence="4" id="KW-0804">Transcription</keyword>
<dbReference type="PANTHER" id="PTHR30537:SF5">
    <property type="entry name" value="HTH-TYPE TRANSCRIPTIONAL ACTIVATOR TTDR-RELATED"/>
    <property type="match status" value="1"/>
</dbReference>
<dbReference type="SUPFAM" id="SSF46785">
    <property type="entry name" value="Winged helix' DNA-binding domain"/>
    <property type="match status" value="1"/>
</dbReference>
<dbReference type="SUPFAM" id="SSF53850">
    <property type="entry name" value="Periplasmic binding protein-like II"/>
    <property type="match status" value="1"/>
</dbReference>